<feature type="compositionally biased region" description="Polar residues" evidence="1">
    <location>
        <begin position="235"/>
        <end position="249"/>
    </location>
</feature>
<feature type="region of interest" description="Disordered" evidence="1">
    <location>
        <begin position="235"/>
        <end position="373"/>
    </location>
</feature>
<accession>A0A2Z7CMW1</accession>
<protein>
    <submittedName>
        <fullName evidence="2">Uncharacterized protein</fullName>
    </submittedName>
</protein>
<dbReference type="EMBL" id="KQ995708">
    <property type="protein sequence ID" value="KZV46116.1"/>
    <property type="molecule type" value="Genomic_DNA"/>
</dbReference>
<evidence type="ECO:0000313" key="2">
    <source>
        <dbReference type="EMBL" id="KZV46116.1"/>
    </source>
</evidence>
<evidence type="ECO:0000313" key="3">
    <source>
        <dbReference type="Proteomes" id="UP000250235"/>
    </source>
</evidence>
<feature type="compositionally biased region" description="Polar residues" evidence="1">
    <location>
        <begin position="268"/>
        <end position="284"/>
    </location>
</feature>
<dbReference type="Proteomes" id="UP000250235">
    <property type="component" value="Unassembled WGS sequence"/>
</dbReference>
<feature type="compositionally biased region" description="Polar residues" evidence="1">
    <location>
        <begin position="293"/>
        <end position="310"/>
    </location>
</feature>
<organism evidence="2 3">
    <name type="scientific">Dorcoceras hygrometricum</name>
    <dbReference type="NCBI Taxonomy" id="472368"/>
    <lineage>
        <taxon>Eukaryota</taxon>
        <taxon>Viridiplantae</taxon>
        <taxon>Streptophyta</taxon>
        <taxon>Embryophyta</taxon>
        <taxon>Tracheophyta</taxon>
        <taxon>Spermatophyta</taxon>
        <taxon>Magnoliopsida</taxon>
        <taxon>eudicotyledons</taxon>
        <taxon>Gunneridae</taxon>
        <taxon>Pentapetalae</taxon>
        <taxon>asterids</taxon>
        <taxon>lamiids</taxon>
        <taxon>Lamiales</taxon>
        <taxon>Gesneriaceae</taxon>
        <taxon>Didymocarpoideae</taxon>
        <taxon>Trichosporeae</taxon>
        <taxon>Loxocarpinae</taxon>
        <taxon>Dorcoceras</taxon>
    </lineage>
</organism>
<feature type="compositionally biased region" description="Polar residues" evidence="1">
    <location>
        <begin position="364"/>
        <end position="373"/>
    </location>
</feature>
<gene>
    <name evidence="2" type="ORF">F511_12643</name>
</gene>
<keyword evidence="3" id="KW-1185">Reference proteome</keyword>
<dbReference type="AlphaFoldDB" id="A0A2Z7CMW1"/>
<evidence type="ECO:0000256" key="1">
    <source>
        <dbReference type="SAM" id="MobiDB-lite"/>
    </source>
</evidence>
<reference evidence="2 3" key="1">
    <citation type="journal article" date="2015" name="Proc. Natl. Acad. Sci. U.S.A.">
        <title>The resurrection genome of Boea hygrometrica: A blueprint for survival of dehydration.</title>
        <authorList>
            <person name="Xiao L."/>
            <person name="Yang G."/>
            <person name="Zhang L."/>
            <person name="Yang X."/>
            <person name="Zhao S."/>
            <person name="Ji Z."/>
            <person name="Zhou Q."/>
            <person name="Hu M."/>
            <person name="Wang Y."/>
            <person name="Chen M."/>
            <person name="Xu Y."/>
            <person name="Jin H."/>
            <person name="Xiao X."/>
            <person name="Hu G."/>
            <person name="Bao F."/>
            <person name="Hu Y."/>
            <person name="Wan P."/>
            <person name="Li L."/>
            <person name="Deng X."/>
            <person name="Kuang T."/>
            <person name="Xiang C."/>
            <person name="Zhu J.K."/>
            <person name="Oliver M.J."/>
            <person name="He Y."/>
        </authorList>
    </citation>
    <scope>NUCLEOTIDE SEQUENCE [LARGE SCALE GENOMIC DNA]</scope>
    <source>
        <strain evidence="3">cv. XS01</strain>
    </source>
</reference>
<feature type="region of interest" description="Disordered" evidence="1">
    <location>
        <begin position="104"/>
        <end position="163"/>
    </location>
</feature>
<feature type="compositionally biased region" description="Basic and acidic residues" evidence="1">
    <location>
        <begin position="119"/>
        <end position="134"/>
    </location>
</feature>
<sequence length="407" mass="45717">MVKVFKALESSGLRGFLGCTAAVYEEDFQNFFSNTRLERYTVISTVKDSCSTPGYFVQHQFGAVALPRAPDILEIDFNERMKSLELSVEYLPLSSQKVVAHLKRADDVKEGESSSSGSRKGESSNGDRYRDSSRKCRCGNRSQQGDEVRELPARPQQYPGTLRAKIQGTASTDLSSRDKCVYATDAMINTETYTLRKAYTATSIITHAQSKAVKQAHIRTSSLLCYNYYNRVPSNTDLTPDKPITTTNQETKHRKATAGSYELDQRYTIPSISTDSSKQTQASSKRPKAPPNEVSQQEESSATTLTSIESSYRRQSEKTRFGEQKLGYRDRVQQSGNILNPTDNSKNKADIPARSRSRNRSHSTPKQISTKTNDVAKVHYRNWTRHPLLRYESLAQEESETQNGVAL</sequence>
<feature type="compositionally biased region" description="Polar residues" evidence="1">
    <location>
        <begin position="333"/>
        <end position="344"/>
    </location>
</feature>
<proteinExistence type="predicted"/>
<feature type="compositionally biased region" description="Basic and acidic residues" evidence="1">
    <location>
        <begin position="311"/>
        <end position="332"/>
    </location>
</feature>
<name>A0A2Z7CMW1_9LAMI</name>